<evidence type="ECO:0000313" key="3">
    <source>
        <dbReference type="Proteomes" id="UP000683429"/>
    </source>
</evidence>
<organism evidence="2 3">
    <name type="scientific">Paenibacillus sophorae</name>
    <dbReference type="NCBI Taxonomy" id="1333845"/>
    <lineage>
        <taxon>Bacteria</taxon>
        <taxon>Bacillati</taxon>
        <taxon>Bacillota</taxon>
        <taxon>Bacilli</taxon>
        <taxon>Bacillales</taxon>
        <taxon>Paenibacillaceae</taxon>
        <taxon>Paenibacillus</taxon>
    </lineage>
</organism>
<feature type="region of interest" description="Disordered" evidence="1">
    <location>
        <begin position="29"/>
        <end position="50"/>
    </location>
</feature>
<sequence>MIGSFALCALILLLIAAASSIRSEAISQHYSESETVSGAAAKPIGWGRKR</sequence>
<dbReference type="EMBL" id="CP076607">
    <property type="protein sequence ID" value="QWU15425.1"/>
    <property type="molecule type" value="Genomic_DNA"/>
</dbReference>
<reference evidence="2 3" key="1">
    <citation type="submission" date="2021-06" db="EMBL/GenBank/DDBJ databases">
        <title>Whole genome sequence of Paenibacillus sophorae DSM23020 for comparative genomics.</title>
        <authorList>
            <person name="Kim M.-J."/>
            <person name="Lee G."/>
            <person name="Shin J.-H."/>
        </authorList>
    </citation>
    <scope>NUCLEOTIDE SEQUENCE [LARGE SCALE GENOMIC DNA]</scope>
    <source>
        <strain evidence="2 3">DSM 23020</strain>
    </source>
</reference>
<name>A0ABX8HEM9_9BACL</name>
<protein>
    <submittedName>
        <fullName evidence="2">Uncharacterized protein</fullName>
    </submittedName>
</protein>
<evidence type="ECO:0000313" key="2">
    <source>
        <dbReference type="EMBL" id="QWU15425.1"/>
    </source>
</evidence>
<evidence type="ECO:0000256" key="1">
    <source>
        <dbReference type="SAM" id="MobiDB-lite"/>
    </source>
</evidence>
<dbReference type="RefSeq" id="WP_175491967.1">
    <property type="nucleotide sequence ID" value="NZ_CP076607.1"/>
</dbReference>
<gene>
    <name evidence="2" type="ORF">KP014_26725</name>
</gene>
<keyword evidence="3" id="KW-1185">Reference proteome</keyword>
<accession>A0ABX8HEM9</accession>
<dbReference type="Proteomes" id="UP000683429">
    <property type="component" value="Chromosome"/>
</dbReference>
<proteinExistence type="predicted"/>